<proteinExistence type="predicted"/>
<sequence length="212" mass="23230">MDQASKDKAQTKGKLIAAVGQLLATEGPAALGINRIARQAGVNKKLIYRYFGGKDRLIESYITENDYWLIQAQAITDLQQPSQTELQQQLTELLQNQFRYFLSHPNMQDLILWELNTKSLMKSIHIAREHVGQALFEKLTTTSPKTTSAPSAPSSSAASTTASSTPATTNTNSATSSLTKPQTSKPYLTLSLKSSNGLLIIYEQVTRLVGIT</sequence>
<keyword evidence="1 2" id="KW-0238">DNA-binding</keyword>
<accession>A0A2H9VLM8</accession>
<dbReference type="PRINTS" id="PR00455">
    <property type="entry name" value="HTHTETR"/>
</dbReference>
<dbReference type="SUPFAM" id="SSF46689">
    <property type="entry name" value="Homeodomain-like"/>
    <property type="match status" value="1"/>
</dbReference>
<feature type="region of interest" description="Disordered" evidence="3">
    <location>
        <begin position="142"/>
        <end position="182"/>
    </location>
</feature>
<protein>
    <submittedName>
        <fullName evidence="5">Regulatory TetR family protein</fullName>
    </submittedName>
</protein>
<name>A0A2H9VLM8_9SPHI</name>
<dbReference type="OrthoDB" id="836882at2"/>
<dbReference type="Gene3D" id="1.10.357.10">
    <property type="entry name" value="Tetracycline Repressor, domain 2"/>
    <property type="match status" value="1"/>
</dbReference>
<dbReference type="PANTHER" id="PTHR30328">
    <property type="entry name" value="TRANSCRIPTIONAL REPRESSOR"/>
    <property type="match status" value="1"/>
</dbReference>
<feature type="DNA-binding region" description="H-T-H motif" evidence="2">
    <location>
        <begin position="32"/>
        <end position="51"/>
    </location>
</feature>
<evidence type="ECO:0000256" key="3">
    <source>
        <dbReference type="SAM" id="MobiDB-lite"/>
    </source>
</evidence>
<feature type="compositionally biased region" description="Low complexity" evidence="3">
    <location>
        <begin position="142"/>
        <end position="177"/>
    </location>
</feature>
<dbReference type="InterPro" id="IPR001647">
    <property type="entry name" value="HTH_TetR"/>
</dbReference>
<evidence type="ECO:0000313" key="5">
    <source>
        <dbReference type="EMBL" id="PJJ79248.1"/>
    </source>
</evidence>
<evidence type="ECO:0000313" key="6">
    <source>
        <dbReference type="Proteomes" id="UP000242687"/>
    </source>
</evidence>
<dbReference type="AlphaFoldDB" id="A0A2H9VLM8"/>
<dbReference type="RefSeq" id="WP_100341604.1">
    <property type="nucleotide sequence ID" value="NZ_PGFJ01000002.1"/>
</dbReference>
<dbReference type="PROSITE" id="PS50977">
    <property type="entry name" value="HTH_TETR_2"/>
    <property type="match status" value="1"/>
</dbReference>
<evidence type="ECO:0000256" key="1">
    <source>
        <dbReference type="ARBA" id="ARBA00023125"/>
    </source>
</evidence>
<evidence type="ECO:0000256" key="2">
    <source>
        <dbReference type="PROSITE-ProRule" id="PRU00335"/>
    </source>
</evidence>
<organism evidence="5 6">
    <name type="scientific">Mucilaginibacter auburnensis</name>
    <dbReference type="NCBI Taxonomy" id="1457233"/>
    <lineage>
        <taxon>Bacteria</taxon>
        <taxon>Pseudomonadati</taxon>
        <taxon>Bacteroidota</taxon>
        <taxon>Sphingobacteriia</taxon>
        <taxon>Sphingobacteriales</taxon>
        <taxon>Sphingobacteriaceae</taxon>
        <taxon>Mucilaginibacter</taxon>
    </lineage>
</organism>
<keyword evidence="6" id="KW-1185">Reference proteome</keyword>
<dbReference type="GO" id="GO:0003677">
    <property type="term" value="F:DNA binding"/>
    <property type="evidence" value="ECO:0007669"/>
    <property type="project" value="UniProtKB-UniRule"/>
</dbReference>
<dbReference type="Pfam" id="PF00440">
    <property type="entry name" value="TetR_N"/>
    <property type="match status" value="1"/>
</dbReference>
<dbReference type="Proteomes" id="UP000242687">
    <property type="component" value="Unassembled WGS sequence"/>
</dbReference>
<evidence type="ECO:0000259" key="4">
    <source>
        <dbReference type="PROSITE" id="PS50977"/>
    </source>
</evidence>
<dbReference type="InterPro" id="IPR009057">
    <property type="entry name" value="Homeodomain-like_sf"/>
</dbReference>
<comment type="caution">
    <text evidence="5">The sequence shown here is derived from an EMBL/GenBank/DDBJ whole genome shotgun (WGS) entry which is preliminary data.</text>
</comment>
<reference evidence="5 6" key="1">
    <citation type="submission" date="2017-11" db="EMBL/GenBank/DDBJ databases">
        <title>Genomic Encyclopedia of Archaeal and Bacterial Type Strains, Phase II (KMG-II): From Individual Species to Whole Genera.</title>
        <authorList>
            <person name="Goeker M."/>
        </authorList>
    </citation>
    <scope>NUCLEOTIDE SEQUENCE [LARGE SCALE GENOMIC DNA]</scope>
    <source>
        <strain evidence="5 6">DSM 28175</strain>
    </source>
</reference>
<feature type="domain" description="HTH tetR-type" evidence="4">
    <location>
        <begin position="9"/>
        <end position="69"/>
    </location>
</feature>
<dbReference type="PANTHER" id="PTHR30328:SF54">
    <property type="entry name" value="HTH-TYPE TRANSCRIPTIONAL REPRESSOR SCO4008"/>
    <property type="match status" value="1"/>
</dbReference>
<gene>
    <name evidence="5" type="ORF">CLV57_2374</name>
</gene>
<dbReference type="InterPro" id="IPR050109">
    <property type="entry name" value="HTH-type_TetR-like_transc_reg"/>
</dbReference>
<dbReference type="EMBL" id="PGFJ01000002">
    <property type="protein sequence ID" value="PJJ79248.1"/>
    <property type="molecule type" value="Genomic_DNA"/>
</dbReference>